<dbReference type="Gene3D" id="2.40.50.870">
    <property type="entry name" value="Protein of unknown function (DUF3299)"/>
    <property type="match status" value="1"/>
</dbReference>
<evidence type="ECO:0000256" key="1">
    <source>
        <dbReference type="SAM" id="SignalP"/>
    </source>
</evidence>
<evidence type="ECO:0008006" key="4">
    <source>
        <dbReference type="Google" id="ProtNLM"/>
    </source>
</evidence>
<dbReference type="EMBL" id="PDGH01000102">
    <property type="protein sequence ID" value="POB46493.1"/>
    <property type="molecule type" value="Genomic_DNA"/>
</dbReference>
<accession>A0A2S3R141</accession>
<dbReference type="Pfam" id="PF11736">
    <property type="entry name" value="DUF3299"/>
    <property type="match status" value="1"/>
</dbReference>
<organism evidence="2 3">
    <name type="scientific">Vibrio vulnificus</name>
    <dbReference type="NCBI Taxonomy" id="672"/>
    <lineage>
        <taxon>Bacteria</taxon>
        <taxon>Pseudomonadati</taxon>
        <taxon>Pseudomonadota</taxon>
        <taxon>Gammaproteobacteria</taxon>
        <taxon>Vibrionales</taxon>
        <taxon>Vibrionaceae</taxon>
        <taxon>Vibrio</taxon>
    </lineage>
</organism>
<dbReference type="RefSeq" id="WP_101957561.1">
    <property type="nucleotide sequence ID" value="NZ_CP019321.1"/>
</dbReference>
<dbReference type="AlphaFoldDB" id="A0A2S3R141"/>
<dbReference type="InterPro" id="IPR021727">
    <property type="entry name" value="DUF3299"/>
</dbReference>
<comment type="caution">
    <text evidence="2">The sequence shown here is derived from an EMBL/GenBank/DDBJ whole genome shotgun (WGS) entry which is preliminary data.</text>
</comment>
<proteinExistence type="predicted"/>
<gene>
    <name evidence="2" type="ORF">CRN52_15220</name>
</gene>
<dbReference type="Proteomes" id="UP000237466">
    <property type="component" value="Unassembled WGS sequence"/>
</dbReference>
<name>A0A2S3R141_VIBVL</name>
<reference evidence="2 3" key="1">
    <citation type="journal article" date="2018" name="Front. Microbiol.">
        <title>Phylogeny of Vibrio vulnificus from the Analysis of the Core-Genome: Implications for Intra-Species Taxonomy.</title>
        <authorList>
            <person name="Roig F.J."/>
            <person name="Gonzalez-Candelas F."/>
            <person name="Sanjuan E."/>
            <person name="Fouz B."/>
            <person name="Feil E.J."/>
            <person name="Llorens C."/>
            <person name="Baker-Austin C."/>
            <person name="Oliver J.D."/>
            <person name="Danin-Poleg Y."/>
            <person name="Gibas C.J."/>
            <person name="Kashi Y."/>
            <person name="Gulig P.A."/>
            <person name="Morrison S.S."/>
            <person name="Amaro C."/>
        </authorList>
    </citation>
    <scope>NUCLEOTIDE SEQUENCE [LARGE SCALE GENOMIC DNA]</scope>
    <source>
        <strain evidence="2 3">CECT4608</strain>
    </source>
</reference>
<feature type="chain" id="PRO_5015633712" description="DUF3299 domain-containing protein" evidence="1">
    <location>
        <begin position="19"/>
        <end position="204"/>
    </location>
</feature>
<feature type="signal peptide" evidence="1">
    <location>
        <begin position="1"/>
        <end position="18"/>
    </location>
</feature>
<evidence type="ECO:0000313" key="3">
    <source>
        <dbReference type="Proteomes" id="UP000237466"/>
    </source>
</evidence>
<sequence length="204" mass="22257">MKPLLLMIALSIAPLVNATETLTWDALRPVQTVQETISPSDKALITEIYLYEVAQRTRTLSPLEHDGYVQRIALAEKLGLNVREQINHLVTGKQSSSAVIQDLAIDEMRLGGYLVPLEMEGLKGTQFILVPTAGACIHTPPPPANQTVLVEFPQGYELQSLYTPVWVKGGIKADVASASVALSDGEQAIETGYVIRASDIEEYQ</sequence>
<protein>
    <recommendedName>
        <fullName evidence="4">DUF3299 domain-containing protein</fullName>
    </recommendedName>
</protein>
<keyword evidence="1" id="KW-0732">Signal</keyword>
<evidence type="ECO:0000313" key="2">
    <source>
        <dbReference type="EMBL" id="POB46493.1"/>
    </source>
</evidence>